<name>A0ABU7XRL8_9FLAO</name>
<dbReference type="InterPro" id="IPR017937">
    <property type="entry name" value="Thioredoxin_CS"/>
</dbReference>
<evidence type="ECO:0000256" key="2">
    <source>
        <dbReference type="SAM" id="SignalP"/>
    </source>
</evidence>
<evidence type="ECO:0000259" key="3">
    <source>
        <dbReference type="PROSITE" id="PS51352"/>
    </source>
</evidence>
<feature type="chain" id="PRO_5045530617" evidence="2">
    <location>
        <begin position="20"/>
        <end position="397"/>
    </location>
</feature>
<dbReference type="PANTHER" id="PTHR32234">
    <property type="entry name" value="THIOL:DISULFIDE INTERCHANGE PROTEIN DSBD"/>
    <property type="match status" value="1"/>
</dbReference>
<sequence length="397" mass="46241">MKKTIIFLSAFSIYGVILAQGINFETSDWASIKSKAKEAKKLIFIDVYTTWCGPCKWMEKNTFNDEEVGIFYNNNFVSFKVDAEKEKGLDFAKEYNISSFPTLLFVDKEGKQINRKSEALNKDDFLQFGQQALDSEKELAIKSSLYNNGNREREFILKYLAILKERDLPTEELALWYFAMIGQKKWISSENLGLIKQYLHNPYSNVIEFLVKNKESESEMIKGNVLVYQTLFGVYKGNMTTLIKDRKDIEMDQLLSHINLIFYSNEVSYLTFFKKKEIAKRDKDWKRYTEECIEYVNKHLLNSNSALNNWAMTFYKNEAITDENALNEALKWTNIALKNEKNDYYNTAFLDTRARLLYKLGRKEEALKVANNTVKIAKNIGADPTNTLKLIEKIKAN</sequence>
<organism evidence="4 5">
    <name type="scientific">Flavivirga spongiicola</name>
    <dbReference type="NCBI Taxonomy" id="421621"/>
    <lineage>
        <taxon>Bacteria</taxon>
        <taxon>Pseudomonadati</taxon>
        <taxon>Bacteroidota</taxon>
        <taxon>Flavobacteriia</taxon>
        <taxon>Flavobacteriales</taxon>
        <taxon>Flavobacteriaceae</taxon>
        <taxon>Flavivirga</taxon>
    </lineage>
</organism>
<reference evidence="4 5" key="1">
    <citation type="submission" date="2022-09" db="EMBL/GenBank/DDBJ databases">
        <title>Genome sequencing of Flavivirga sp. MEBiC05379.</title>
        <authorList>
            <person name="Oh H.-M."/>
            <person name="Kwon K.K."/>
            <person name="Park M.J."/>
            <person name="Yang S.-H."/>
        </authorList>
    </citation>
    <scope>NUCLEOTIDE SEQUENCE [LARGE SCALE GENOMIC DNA]</scope>
    <source>
        <strain evidence="4 5">MEBiC05379</strain>
    </source>
</reference>
<dbReference type="EMBL" id="JAODOP010000004">
    <property type="protein sequence ID" value="MEF3833158.1"/>
    <property type="molecule type" value="Genomic_DNA"/>
</dbReference>
<keyword evidence="1" id="KW-0676">Redox-active center</keyword>
<accession>A0ABU7XRL8</accession>
<evidence type="ECO:0000256" key="1">
    <source>
        <dbReference type="ARBA" id="ARBA00023284"/>
    </source>
</evidence>
<dbReference type="InterPro" id="IPR012336">
    <property type="entry name" value="Thioredoxin-like_fold"/>
</dbReference>
<feature type="signal peptide" evidence="2">
    <location>
        <begin position="1"/>
        <end position="19"/>
    </location>
</feature>
<dbReference type="Gene3D" id="1.25.40.1040">
    <property type="match status" value="1"/>
</dbReference>
<evidence type="ECO:0000313" key="5">
    <source>
        <dbReference type="Proteomes" id="UP001337305"/>
    </source>
</evidence>
<dbReference type="InterPro" id="IPR013766">
    <property type="entry name" value="Thioredoxin_domain"/>
</dbReference>
<dbReference type="SUPFAM" id="SSF52833">
    <property type="entry name" value="Thioredoxin-like"/>
    <property type="match status" value="1"/>
</dbReference>
<dbReference type="Proteomes" id="UP001337305">
    <property type="component" value="Unassembled WGS sequence"/>
</dbReference>
<comment type="caution">
    <text evidence="4">The sequence shown here is derived from an EMBL/GenBank/DDBJ whole genome shotgun (WGS) entry which is preliminary data.</text>
</comment>
<dbReference type="Pfam" id="PF13098">
    <property type="entry name" value="Thioredoxin_2"/>
    <property type="match status" value="1"/>
</dbReference>
<feature type="domain" description="Thioredoxin" evidence="3">
    <location>
        <begin position="1"/>
        <end position="134"/>
    </location>
</feature>
<proteinExistence type="predicted"/>
<keyword evidence="5" id="KW-1185">Reference proteome</keyword>
<evidence type="ECO:0000313" key="4">
    <source>
        <dbReference type="EMBL" id="MEF3833158.1"/>
    </source>
</evidence>
<dbReference type="CDD" id="cd02947">
    <property type="entry name" value="TRX_family"/>
    <property type="match status" value="1"/>
</dbReference>
<dbReference type="PROSITE" id="PS00194">
    <property type="entry name" value="THIOREDOXIN_1"/>
    <property type="match status" value="1"/>
</dbReference>
<gene>
    <name evidence="4" type="ORF">N1F79_08445</name>
</gene>
<dbReference type="PANTHER" id="PTHR32234:SF0">
    <property type="entry name" value="THIOL:DISULFIDE INTERCHANGE PROTEIN DSBD"/>
    <property type="match status" value="1"/>
</dbReference>
<dbReference type="RefSeq" id="WP_303305507.1">
    <property type="nucleotide sequence ID" value="NZ_JAODOP010000004.1"/>
</dbReference>
<dbReference type="PROSITE" id="PS51352">
    <property type="entry name" value="THIOREDOXIN_2"/>
    <property type="match status" value="1"/>
</dbReference>
<keyword evidence="2" id="KW-0732">Signal</keyword>
<protein>
    <submittedName>
        <fullName evidence="4">Thioredoxin family protein</fullName>
    </submittedName>
</protein>
<dbReference type="InterPro" id="IPR036249">
    <property type="entry name" value="Thioredoxin-like_sf"/>
</dbReference>
<dbReference type="Gene3D" id="3.40.30.10">
    <property type="entry name" value="Glutaredoxin"/>
    <property type="match status" value="1"/>
</dbReference>